<reference evidence="2" key="1">
    <citation type="submission" date="2021-01" db="EMBL/GenBank/DDBJ databases">
        <authorList>
            <person name="Corre E."/>
            <person name="Pelletier E."/>
            <person name="Niang G."/>
            <person name="Scheremetjew M."/>
            <person name="Finn R."/>
            <person name="Kale V."/>
            <person name="Holt S."/>
            <person name="Cochrane G."/>
            <person name="Meng A."/>
            <person name="Brown T."/>
            <person name="Cohen L."/>
        </authorList>
    </citation>
    <scope>NUCLEOTIDE SEQUENCE</scope>
    <source>
        <strain evidence="2">CCMP3105</strain>
    </source>
</reference>
<proteinExistence type="predicted"/>
<feature type="region of interest" description="Disordered" evidence="1">
    <location>
        <begin position="1"/>
        <end position="43"/>
    </location>
</feature>
<feature type="region of interest" description="Disordered" evidence="1">
    <location>
        <begin position="495"/>
        <end position="518"/>
    </location>
</feature>
<feature type="compositionally biased region" description="Low complexity" evidence="1">
    <location>
        <begin position="337"/>
        <end position="351"/>
    </location>
</feature>
<sequence length="584" mass="62068">MFNSFPPGPGGQMGQGVRPNFKSRHGKGGAAAKDGPPPPPLDEETLERIRNLLRENGGIVPLGKICHDFLGLKKCQLEGHFLFSRVGDQWQVGLPELDDGTGSFQSQAVAAAMVSGNPGSVAAAAQTGFGAFAGGLDGLSSGLSGVPPEMQLGSLGAPAAAMTGVAAATVQEMAGVQGAVLGQEQVTPLDPSQVEEIATYLEQHGGALPMGRLTQHFMRLKRAQLETYFELSQVGQHGQWEVRLPGMESQGAEIVYQGKALPSDAQLPPLTESQITAVTNTLALSPNHTLSLMELLKHVPGIKRKQLEEHFQVLQIDKKRFDISLNGPPGRVDTRKANQNPQQGQAGGVAQEFSAAAAQMQAAVQAQVLQVPKSVPAEEAPPPLEPEVVAQVTALLEACGGETWMGKVSQNFKHIRRAQLEPHFEFARLGDQWLVRLPGLASRGGQDLLAGQSQLKGGGFVQPGMRGVAVQPGPCFGKGMGARGHVAAAPQMMQGRAGSHPMSKILRPRNPRGKDGEELQPLSEEVLQGIAVLVEAEGGTVTMGHVSQAFVGVKRAQLDGHFDMTREGDQWRITLPAWKRQRLV</sequence>
<name>A0A7S4R259_9DINO</name>
<evidence type="ECO:0000256" key="1">
    <source>
        <dbReference type="SAM" id="MobiDB-lite"/>
    </source>
</evidence>
<dbReference type="AlphaFoldDB" id="A0A7S4R259"/>
<dbReference type="EMBL" id="HBNR01041979">
    <property type="protein sequence ID" value="CAE4601326.1"/>
    <property type="molecule type" value="Transcribed_RNA"/>
</dbReference>
<organism evidence="2">
    <name type="scientific">Alexandrium monilatum</name>
    <dbReference type="NCBI Taxonomy" id="311494"/>
    <lineage>
        <taxon>Eukaryota</taxon>
        <taxon>Sar</taxon>
        <taxon>Alveolata</taxon>
        <taxon>Dinophyceae</taxon>
        <taxon>Gonyaulacales</taxon>
        <taxon>Pyrocystaceae</taxon>
        <taxon>Alexandrium</taxon>
    </lineage>
</organism>
<protein>
    <submittedName>
        <fullName evidence="2">Uncharacterized protein</fullName>
    </submittedName>
</protein>
<evidence type="ECO:0000313" key="2">
    <source>
        <dbReference type="EMBL" id="CAE4601326.1"/>
    </source>
</evidence>
<accession>A0A7S4R259</accession>
<gene>
    <name evidence="2" type="ORF">AMON00008_LOCUS29170</name>
</gene>
<feature type="region of interest" description="Disordered" evidence="1">
    <location>
        <begin position="324"/>
        <end position="351"/>
    </location>
</feature>